<keyword evidence="5" id="KW-0411">Iron-sulfur</keyword>
<dbReference type="PROSITE" id="PS51918">
    <property type="entry name" value="RADICAL_SAM"/>
    <property type="match status" value="1"/>
</dbReference>
<gene>
    <name evidence="7" type="ORF">FIC94_09915</name>
</gene>
<dbReference type="InterPro" id="IPR006638">
    <property type="entry name" value="Elp3/MiaA/NifB-like_rSAM"/>
</dbReference>
<name>A0ABY2Y579_9HYPH</name>
<comment type="caution">
    <text evidence="7">The sequence shown here is derived from an EMBL/GenBank/DDBJ whole genome shotgun (WGS) entry which is preliminary data.</text>
</comment>
<keyword evidence="3" id="KW-0479">Metal-binding</keyword>
<evidence type="ECO:0000256" key="2">
    <source>
        <dbReference type="ARBA" id="ARBA00022691"/>
    </source>
</evidence>
<dbReference type="Pfam" id="PF04055">
    <property type="entry name" value="Radical_SAM"/>
    <property type="match status" value="1"/>
</dbReference>
<dbReference type="SUPFAM" id="SSF102114">
    <property type="entry name" value="Radical SAM enzymes"/>
    <property type="match status" value="1"/>
</dbReference>
<evidence type="ECO:0000313" key="8">
    <source>
        <dbReference type="Proteomes" id="UP000312784"/>
    </source>
</evidence>
<dbReference type="Pfam" id="PF06969">
    <property type="entry name" value="HemN_C"/>
    <property type="match status" value="1"/>
</dbReference>
<evidence type="ECO:0000256" key="3">
    <source>
        <dbReference type="ARBA" id="ARBA00022723"/>
    </source>
</evidence>
<reference evidence="7 8" key="1">
    <citation type="submission" date="2019-06" db="EMBL/GenBank/DDBJ databases">
        <title>Ochrobactrum cricket sp.nov., isolated from the insect Teleogryllus occipitalis living in deserted cropland.</title>
        <authorList>
            <person name="Hu M."/>
        </authorList>
    </citation>
    <scope>NUCLEOTIDE SEQUENCE [LARGE SCALE GENOMIC DNA]</scope>
    <source>
        <strain evidence="7 8">LCB8</strain>
    </source>
</reference>
<comment type="cofactor">
    <cofactor evidence="1">
        <name>[4Fe-4S] cluster</name>
        <dbReference type="ChEBI" id="CHEBI:49883"/>
    </cofactor>
</comment>
<evidence type="ECO:0000256" key="1">
    <source>
        <dbReference type="ARBA" id="ARBA00001966"/>
    </source>
</evidence>
<dbReference type="SMART" id="SM00729">
    <property type="entry name" value="Elp3"/>
    <property type="match status" value="1"/>
</dbReference>
<dbReference type="SFLD" id="SFLDG01082">
    <property type="entry name" value="B12-binding_domain_containing"/>
    <property type="match status" value="1"/>
</dbReference>
<keyword evidence="4" id="KW-0408">Iron</keyword>
<evidence type="ECO:0000259" key="6">
    <source>
        <dbReference type="PROSITE" id="PS51918"/>
    </source>
</evidence>
<dbReference type="Proteomes" id="UP000312784">
    <property type="component" value="Unassembled WGS sequence"/>
</dbReference>
<dbReference type="InterPro" id="IPR058240">
    <property type="entry name" value="rSAM_sf"/>
</dbReference>
<dbReference type="InterPro" id="IPR034505">
    <property type="entry name" value="Coproporphyrinogen-III_oxidase"/>
</dbReference>
<feature type="domain" description="Radical SAM core" evidence="6">
    <location>
        <begin position="42"/>
        <end position="280"/>
    </location>
</feature>
<dbReference type="InterPro" id="IPR010723">
    <property type="entry name" value="HemN_C"/>
</dbReference>
<dbReference type="InterPro" id="IPR013785">
    <property type="entry name" value="Aldolase_TIM"/>
</dbReference>
<dbReference type="InterPro" id="IPR007197">
    <property type="entry name" value="rSAM"/>
</dbReference>
<proteinExistence type="predicted"/>
<accession>A0ABY2Y579</accession>
<evidence type="ECO:0000256" key="5">
    <source>
        <dbReference type="ARBA" id="ARBA00023014"/>
    </source>
</evidence>
<dbReference type="PANTHER" id="PTHR13932">
    <property type="entry name" value="COPROPORPHYRINIGEN III OXIDASE"/>
    <property type="match status" value="1"/>
</dbReference>
<evidence type="ECO:0000256" key="4">
    <source>
        <dbReference type="ARBA" id="ARBA00023004"/>
    </source>
</evidence>
<dbReference type="EMBL" id="VEWL01000005">
    <property type="protein sequence ID" value="TNV16140.1"/>
    <property type="molecule type" value="Genomic_DNA"/>
</dbReference>
<dbReference type="CDD" id="cd01335">
    <property type="entry name" value="Radical_SAM"/>
    <property type="match status" value="1"/>
</dbReference>
<keyword evidence="2" id="KW-0949">S-adenosyl-L-methionine</keyword>
<keyword evidence="8" id="KW-1185">Reference proteome</keyword>
<organism evidence="7 8">
    <name type="scientific">Ochrobactrum teleogrylli</name>
    <dbReference type="NCBI Taxonomy" id="2479765"/>
    <lineage>
        <taxon>Bacteria</taxon>
        <taxon>Pseudomonadati</taxon>
        <taxon>Pseudomonadota</taxon>
        <taxon>Alphaproteobacteria</taxon>
        <taxon>Hyphomicrobiales</taxon>
        <taxon>Brucellaceae</taxon>
        <taxon>Brucella/Ochrobactrum group</taxon>
        <taxon>Ochrobactrum</taxon>
    </lineage>
</organism>
<sequence>MKESILKSIQFSHREPIGSSTYPAPNDVPKREDITRRLDERSTPFPNSTLYVHIPFCDQICSFCGFNKAVSSEPVKERYISALLDEIERYGRKPYVQSLNIDAVYIGGGTPNSLNANQIGRLLQAIRRFLPIAEGVEITCEGIVQNFDTERCDALKHGGVNRISAGIQTFNRDIREAHLHMRNGADELLLGIEKMQSHFENINLDMIYNLPGQTDEIWADDMRMVLQTGVQHLTVYPLVLLENTIFFADYVKNKKFPVPDENREIEMYRSALAQIENSPYTNRYSVRDWAKPGRDCRYIRMNAESNHILALGAGSHGYLAGFTYRSIRSTVKYMEFIEQNPGELPIDGIKLTTERERMQRFAVMGLRMRDLDLAPFQTRFGSPFLDVFEKQVSELTANGYLMLNGNRLNFTDKGDIWANNVRTYFEGEVGRTVGYTDTVSVGEDGKTHYSKITRIKASGDVEANV</sequence>
<evidence type="ECO:0000313" key="7">
    <source>
        <dbReference type="EMBL" id="TNV16140.1"/>
    </source>
</evidence>
<dbReference type="Gene3D" id="3.20.20.70">
    <property type="entry name" value="Aldolase class I"/>
    <property type="match status" value="1"/>
</dbReference>
<dbReference type="SFLD" id="SFLDG01065">
    <property type="entry name" value="anaerobic_coproporphyrinogen-I"/>
    <property type="match status" value="1"/>
</dbReference>
<dbReference type="PANTHER" id="PTHR13932:SF5">
    <property type="entry name" value="RADICAL S-ADENOSYL METHIONINE DOMAIN-CONTAINING PROTEIN 1, MITOCHONDRIAL"/>
    <property type="match status" value="1"/>
</dbReference>
<dbReference type="SFLD" id="SFLDS00029">
    <property type="entry name" value="Radical_SAM"/>
    <property type="match status" value="1"/>
</dbReference>
<protein>
    <submittedName>
        <fullName evidence="7">Coproporphyrinogen III oxidase family protein</fullName>
    </submittedName>
</protein>